<keyword evidence="3" id="KW-1185">Reference proteome</keyword>
<sequence>MHKEYKHGGCIVRQQPCIIYSLMMRCLIRNQIDAATASTTLVFYANHVYIVGL</sequence>
<evidence type="ECO:0000313" key="3">
    <source>
        <dbReference type="Proteomes" id="UP000076858"/>
    </source>
</evidence>
<organism evidence="1">
    <name type="scientific">Daphnia magna</name>
    <dbReference type="NCBI Taxonomy" id="35525"/>
    <lineage>
        <taxon>Eukaryota</taxon>
        <taxon>Metazoa</taxon>
        <taxon>Ecdysozoa</taxon>
        <taxon>Arthropoda</taxon>
        <taxon>Crustacea</taxon>
        <taxon>Branchiopoda</taxon>
        <taxon>Diplostraca</taxon>
        <taxon>Cladocera</taxon>
        <taxon>Anomopoda</taxon>
        <taxon>Daphniidae</taxon>
        <taxon>Daphnia</taxon>
    </lineage>
</organism>
<reference evidence="1" key="1">
    <citation type="submission" date="2015-10" db="EMBL/GenBank/DDBJ databases">
        <title>Daphnia magna gene sets from two clonal populations assembled and annotated with EvidentialGene.</title>
        <authorList>
            <person name="Gilbert D."/>
            <person name="Podicheti R."/>
            <person name="Orsini L."/>
            <person name="Colbourne J."/>
            <person name="Pfrender M."/>
        </authorList>
    </citation>
    <scope>NUCLEOTIDE SEQUENCE</scope>
</reference>
<gene>
    <name evidence="2" type="ORF">APZ42_012405</name>
</gene>
<dbReference type="EMBL" id="LRGB01000115">
    <property type="protein sequence ID" value="KZS20734.1"/>
    <property type="molecule type" value="Genomic_DNA"/>
</dbReference>
<reference evidence="2 3" key="3">
    <citation type="submission" date="2016-03" db="EMBL/GenBank/DDBJ databases">
        <title>EvidentialGene: Evidence-directed Construction of Genes on Genomes.</title>
        <authorList>
            <person name="Gilbert D.G."/>
            <person name="Choi J.-H."/>
            <person name="Mockaitis K."/>
            <person name="Colbourne J."/>
            <person name="Pfrender M."/>
        </authorList>
    </citation>
    <scope>NUCLEOTIDE SEQUENCE [LARGE SCALE GENOMIC DNA]</scope>
    <source>
        <strain evidence="2 3">Xinb3</strain>
        <tissue evidence="2">Complete organism</tissue>
    </source>
</reference>
<protein>
    <submittedName>
        <fullName evidence="1">Uncharacterized protein</fullName>
    </submittedName>
</protein>
<dbReference type="AlphaFoldDB" id="A0A0P4ZGZ3"/>
<dbReference type="EMBL" id="GDIP01213606">
    <property type="protein sequence ID" value="JAJ09796.1"/>
    <property type="molecule type" value="Transcribed_RNA"/>
</dbReference>
<reference evidence="1" key="2">
    <citation type="submission" date="2015-10" db="EMBL/GenBank/DDBJ databases">
        <authorList>
            <person name="Gilbert D.G."/>
        </authorList>
    </citation>
    <scope>NUCLEOTIDE SEQUENCE</scope>
</reference>
<name>A0A0P4ZGZ3_9CRUS</name>
<evidence type="ECO:0000313" key="2">
    <source>
        <dbReference type="EMBL" id="KZS20734.1"/>
    </source>
</evidence>
<dbReference type="Proteomes" id="UP000076858">
    <property type="component" value="Unassembled WGS sequence"/>
</dbReference>
<evidence type="ECO:0000313" key="1">
    <source>
        <dbReference type="EMBL" id="JAJ09796.1"/>
    </source>
</evidence>
<proteinExistence type="predicted"/>
<accession>A0A0P4ZGZ3</accession>